<dbReference type="GO" id="GO:0008270">
    <property type="term" value="F:zinc ion binding"/>
    <property type="evidence" value="ECO:0007669"/>
    <property type="project" value="UniProtKB-KW"/>
</dbReference>
<reference evidence="4" key="1">
    <citation type="submission" date="2022-03" db="EMBL/GenBank/DDBJ databases">
        <authorList>
            <person name="Martin C."/>
        </authorList>
    </citation>
    <scope>NUCLEOTIDE SEQUENCE</scope>
</reference>
<dbReference type="Proteomes" id="UP000749559">
    <property type="component" value="Unassembled WGS sequence"/>
</dbReference>
<dbReference type="PROSITE" id="PS50089">
    <property type="entry name" value="ZF_RING_2"/>
    <property type="match status" value="1"/>
</dbReference>
<keyword evidence="1" id="KW-0863">Zinc-finger</keyword>
<sequence>MKNSSSKLDDMPQWRPLLGPNKTGVPHFSPPDSVTYLLQRYSQYKRRLHEDQVKKTTEKELQKIKSKIDDLLSHLDVPGPGQMRVKHDSSQKQQDLKHGEECAICLTGTPTMKTMPCGHEAVCRRCFIKTMQQAIKQRSIPLRCVLCRAPIYKLIRRKEPFESDQENEVTEFSSIDDFFMPSKDLKKDKVSTPTKSQPKSPIITHNAVMNQTTGRTKDIPSSARIVSKRLLTPVPARVQIKRSDQQARYSKSSRY</sequence>
<dbReference type="InterPro" id="IPR001841">
    <property type="entry name" value="Znf_RING"/>
</dbReference>
<dbReference type="Pfam" id="PF13920">
    <property type="entry name" value="zf-C3HC4_3"/>
    <property type="match status" value="1"/>
</dbReference>
<evidence type="ECO:0000256" key="3">
    <source>
        <dbReference type="SAM" id="MobiDB-lite"/>
    </source>
</evidence>
<feature type="compositionally biased region" description="Polar residues" evidence="3">
    <location>
        <begin position="246"/>
        <end position="255"/>
    </location>
</feature>
<dbReference type="InterPro" id="IPR013083">
    <property type="entry name" value="Znf_RING/FYVE/PHD"/>
</dbReference>
<dbReference type="EMBL" id="CAIIXF020000007">
    <property type="protein sequence ID" value="CAH1788416.1"/>
    <property type="molecule type" value="Genomic_DNA"/>
</dbReference>
<proteinExistence type="predicted"/>
<evidence type="ECO:0000256" key="1">
    <source>
        <dbReference type="ARBA" id="ARBA00022771"/>
    </source>
</evidence>
<dbReference type="AlphaFoldDB" id="A0A8J1ULT8"/>
<dbReference type="SUPFAM" id="SSF57850">
    <property type="entry name" value="RING/U-box"/>
    <property type="match status" value="1"/>
</dbReference>
<evidence type="ECO:0000313" key="5">
    <source>
        <dbReference type="Proteomes" id="UP000749559"/>
    </source>
</evidence>
<evidence type="ECO:0000256" key="2">
    <source>
        <dbReference type="ARBA" id="ARBA00022833"/>
    </source>
</evidence>
<feature type="region of interest" description="Disordered" evidence="3">
    <location>
        <begin position="236"/>
        <end position="255"/>
    </location>
</feature>
<dbReference type="SMART" id="SM00184">
    <property type="entry name" value="RING"/>
    <property type="match status" value="1"/>
</dbReference>
<organism evidence="4 5">
    <name type="scientific">Owenia fusiformis</name>
    <name type="common">Polychaete worm</name>
    <dbReference type="NCBI Taxonomy" id="6347"/>
    <lineage>
        <taxon>Eukaryota</taxon>
        <taxon>Metazoa</taxon>
        <taxon>Spiralia</taxon>
        <taxon>Lophotrochozoa</taxon>
        <taxon>Annelida</taxon>
        <taxon>Polychaeta</taxon>
        <taxon>Sedentaria</taxon>
        <taxon>Canalipalpata</taxon>
        <taxon>Sabellida</taxon>
        <taxon>Oweniida</taxon>
        <taxon>Oweniidae</taxon>
        <taxon>Owenia</taxon>
    </lineage>
</organism>
<protein>
    <submittedName>
        <fullName evidence="4">Uncharacterized protein</fullName>
    </submittedName>
</protein>
<dbReference type="Gene3D" id="3.30.40.10">
    <property type="entry name" value="Zinc/RING finger domain, C3HC4 (zinc finger)"/>
    <property type="match status" value="1"/>
</dbReference>
<feature type="region of interest" description="Disordered" evidence="3">
    <location>
        <begin position="1"/>
        <end position="31"/>
    </location>
</feature>
<dbReference type="OrthoDB" id="6381204at2759"/>
<keyword evidence="5" id="KW-1185">Reference proteome</keyword>
<gene>
    <name evidence="4" type="ORF">OFUS_LOCUS13953</name>
</gene>
<name>A0A8J1ULT8_OWEFU</name>
<keyword evidence="2" id="KW-0862">Zinc</keyword>
<accession>A0A8J1ULT8</accession>
<comment type="caution">
    <text evidence="4">The sequence shown here is derived from an EMBL/GenBank/DDBJ whole genome shotgun (WGS) entry which is preliminary data.</text>
</comment>
<evidence type="ECO:0000313" key="4">
    <source>
        <dbReference type="EMBL" id="CAH1788416.1"/>
    </source>
</evidence>
<keyword evidence="1" id="KW-0479">Metal-binding</keyword>